<accession>A0A4C1U880</accession>
<sequence length="387" mass="42767">MHGSAVRCAHRGARSEGEGGRGFSAGGRVVPVAVHLLLRCRRSPFPPRPPPSRRRRCNPPPPHAPHHPTSPFPCPPARSNPHPTLQFFVRRRSDSTCASHTPSNVFRGDLYCRKVDSRRIGQSLKLIAPTAIRSLHGLGFPQPAASRGALESEPPGCCSPHQRSDCLFGRCAFTPRVRTAGTNARLTHAHFIFDKIQILPMRRGRKMKNCCVVAYLKRDDENTCDVSLIDTAAALAEAPPSSSRNWGKARSEIYRRVAACASSVPATRPCLKSWRYENYLFYTPEGCRRNSRSAVQMHIIAVSGRGGRVVGVRRCSIVRPAAARLVSRTFSGVVSASSHRDRPASARRGIATPMLWQRRRYRGAPSLAPSSLRTFDRDQASPSRMFD</sequence>
<proteinExistence type="predicted"/>
<protein>
    <submittedName>
        <fullName evidence="2">Uncharacterized protein</fullName>
    </submittedName>
</protein>
<evidence type="ECO:0000256" key="1">
    <source>
        <dbReference type="SAM" id="MobiDB-lite"/>
    </source>
</evidence>
<gene>
    <name evidence="2" type="ORF">EVAR_84777_1</name>
</gene>
<name>A0A4C1U880_EUMVA</name>
<dbReference type="Proteomes" id="UP000299102">
    <property type="component" value="Unassembled WGS sequence"/>
</dbReference>
<evidence type="ECO:0000313" key="3">
    <source>
        <dbReference type="Proteomes" id="UP000299102"/>
    </source>
</evidence>
<evidence type="ECO:0000313" key="2">
    <source>
        <dbReference type="EMBL" id="GBP22539.1"/>
    </source>
</evidence>
<dbReference type="AlphaFoldDB" id="A0A4C1U880"/>
<reference evidence="2 3" key="1">
    <citation type="journal article" date="2019" name="Commun. Biol.">
        <title>The bagworm genome reveals a unique fibroin gene that provides high tensile strength.</title>
        <authorList>
            <person name="Kono N."/>
            <person name="Nakamura H."/>
            <person name="Ohtoshi R."/>
            <person name="Tomita M."/>
            <person name="Numata K."/>
            <person name="Arakawa K."/>
        </authorList>
    </citation>
    <scope>NUCLEOTIDE SEQUENCE [LARGE SCALE GENOMIC DNA]</scope>
</reference>
<comment type="caution">
    <text evidence="2">The sequence shown here is derived from an EMBL/GenBank/DDBJ whole genome shotgun (WGS) entry which is preliminary data.</text>
</comment>
<dbReference type="EMBL" id="BGZK01000141">
    <property type="protein sequence ID" value="GBP22539.1"/>
    <property type="molecule type" value="Genomic_DNA"/>
</dbReference>
<keyword evidence="3" id="KW-1185">Reference proteome</keyword>
<feature type="compositionally biased region" description="Pro residues" evidence="1">
    <location>
        <begin position="58"/>
        <end position="77"/>
    </location>
</feature>
<organism evidence="2 3">
    <name type="scientific">Eumeta variegata</name>
    <name type="common">Bagworm moth</name>
    <name type="synonym">Eumeta japonica</name>
    <dbReference type="NCBI Taxonomy" id="151549"/>
    <lineage>
        <taxon>Eukaryota</taxon>
        <taxon>Metazoa</taxon>
        <taxon>Ecdysozoa</taxon>
        <taxon>Arthropoda</taxon>
        <taxon>Hexapoda</taxon>
        <taxon>Insecta</taxon>
        <taxon>Pterygota</taxon>
        <taxon>Neoptera</taxon>
        <taxon>Endopterygota</taxon>
        <taxon>Lepidoptera</taxon>
        <taxon>Glossata</taxon>
        <taxon>Ditrysia</taxon>
        <taxon>Tineoidea</taxon>
        <taxon>Psychidae</taxon>
        <taxon>Oiketicinae</taxon>
        <taxon>Eumeta</taxon>
    </lineage>
</organism>
<feature type="region of interest" description="Disordered" evidence="1">
    <location>
        <begin position="1"/>
        <end position="26"/>
    </location>
</feature>
<feature type="region of interest" description="Disordered" evidence="1">
    <location>
        <begin position="41"/>
        <end position="77"/>
    </location>
</feature>
<feature type="region of interest" description="Disordered" evidence="1">
    <location>
        <begin position="367"/>
        <end position="387"/>
    </location>
</feature>